<keyword evidence="4" id="KW-0460">Magnesium</keyword>
<dbReference type="FunFam" id="1.10.150.390:FF:000001">
    <property type="entry name" value="DNA-directed RNA polymerase subunit"/>
    <property type="match status" value="1"/>
</dbReference>
<evidence type="ECO:0000256" key="2">
    <source>
        <dbReference type="ARBA" id="ARBA00022723"/>
    </source>
</evidence>
<keyword evidence="3" id="KW-0862">Zinc</keyword>
<evidence type="ECO:0000256" key="4">
    <source>
        <dbReference type="ARBA" id="ARBA00022842"/>
    </source>
</evidence>
<gene>
    <name evidence="6" type="ORF">BT96DRAFT_921653</name>
</gene>
<sequence length="75" mass="8062">MRRSSEETVEILIDAAAVGEKDDCHGVKENVMFGQMASMGTGAFDAALDIDTSKAATMDHRLLPVQSMMAAQMEV</sequence>
<proteinExistence type="predicted"/>
<dbReference type="SUPFAM" id="SSF64484">
    <property type="entry name" value="beta and beta-prime subunits of DNA dependent RNA-polymerase"/>
    <property type="match status" value="1"/>
</dbReference>
<keyword evidence="5" id="KW-0539">Nucleus</keyword>
<comment type="subcellular location">
    <subcellularLocation>
        <location evidence="1">Nucleus</location>
    </subcellularLocation>
</comment>
<accession>A0A6A4HH93</accession>
<keyword evidence="2" id="KW-0479">Metal-binding</keyword>
<evidence type="ECO:0000313" key="6">
    <source>
        <dbReference type="EMBL" id="KAE9397243.1"/>
    </source>
</evidence>
<keyword evidence="7" id="KW-1185">Reference proteome</keyword>
<dbReference type="EMBL" id="ML769500">
    <property type="protein sequence ID" value="KAE9397243.1"/>
    <property type="molecule type" value="Genomic_DNA"/>
</dbReference>
<dbReference type="AlphaFoldDB" id="A0A6A4HH93"/>
<reference evidence="6" key="1">
    <citation type="journal article" date="2019" name="Environ. Microbiol.">
        <title>Fungal ecological strategies reflected in gene transcription - a case study of two litter decomposers.</title>
        <authorList>
            <person name="Barbi F."/>
            <person name="Kohler A."/>
            <person name="Barry K."/>
            <person name="Baskaran P."/>
            <person name="Daum C."/>
            <person name="Fauchery L."/>
            <person name="Ihrmark K."/>
            <person name="Kuo A."/>
            <person name="LaButti K."/>
            <person name="Lipzen A."/>
            <person name="Morin E."/>
            <person name="Grigoriev I.V."/>
            <person name="Henrissat B."/>
            <person name="Lindahl B."/>
            <person name="Martin F."/>
        </authorList>
    </citation>
    <scope>NUCLEOTIDE SEQUENCE</scope>
    <source>
        <strain evidence="6">JB14</strain>
    </source>
</reference>
<dbReference type="Gene3D" id="1.10.150.390">
    <property type="match status" value="1"/>
</dbReference>
<dbReference type="OrthoDB" id="3044741at2759"/>
<protein>
    <recommendedName>
        <fullName evidence="8">DNA-directed RNA polymerase</fullName>
    </recommendedName>
</protein>
<dbReference type="GO" id="GO:0046872">
    <property type="term" value="F:metal ion binding"/>
    <property type="evidence" value="ECO:0007669"/>
    <property type="project" value="UniProtKB-KW"/>
</dbReference>
<evidence type="ECO:0000256" key="1">
    <source>
        <dbReference type="ARBA" id="ARBA00004123"/>
    </source>
</evidence>
<dbReference type="GO" id="GO:0005634">
    <property type="term" value="C:nucleus"/>
    <property type="evidence" value="ECO:0007669"/>
    <property type="project" value="UniProtKB-SubCell"/>
</dbReference>
<name>A0A6A4HH93_9AGAR</name>
<evidence type="ECO:0008006" key="8">
    <source>
        <dbReference type="Google" id="ProtNLM"/>
    </source>
</evidence>
<evidence type="ECO:0000256" key="3">
    <source>
        <dbReference type="ARBA" id="ARBA00022833"/>
    </source>
</evidence>
<dbReference type="Proteomes" id="UP000799118">
    <property type="component" value="Unassembled WGS sequence"/>
</dbReference>
<organism evidence="6 7">
    <name type="scientific">Gymnopus androsaceus JB14</name>
    <dbReference type="NCBI Taxonomy" id="1447944"/>
    <lineage>
        <taxon>Eukaryota</taxon>
        <taxon>Fungi</taxon>
        <taxon>Dikarya</taxon>
        <taxon>Basidiomycota</taxon>
        <taxon>Agaricomycotina</taxon>
        <taxon>Agaricomycetes</taxon>
        <taxon>Agaricomycetidae</taxon>
        <taxon>Agaricales</taxon>
        <taxon>Marasmiineae</taxon>
        <taxon>Omphalotaceae</taxon>
        <taxon>Gymnopus</taxon>
    </lineage>
</organism>
<evidence type="ECO:0000313" key="7">
    <source>
        <dbReference type="Proteomes" id="UP000799118"/>
    </source>
</evidence>
<evidence type="ECO:0000256" key="5">
    <source>
        <dbReference type="ARBA" id="ARBA00023242"/>
    </source>
</evidence>